<name>A0A556MVL7_9SPHI</name>
<dbReference type="SUPFAM" id="SSF51445">
    <property type="entry name" value="(Trans)glycosidases"/>
    <property type="match status" value="1"/>
</dbReference>
<dbReference type="InterPro" id="IPR006103">
    <property type="entry name" value="Glyco_hydro_2_cat"/>
</dbReference>
<reference evidence="4 5" key="1">
    <citation type="submission" date="2019-07" db="EMBL/GenBank/DDBJ databases">
        <authorList>
            <person name="Huq M.A."/>
        </authorList>
    </citation>
    <scope>NUCLEOTIDE SEQUENCE [LARGE SCALE GENOMIC DNA]</scope>
    <source>
        <strain evidence="4 5">MAH-19</strain>
    </source>
</reference>
<feature type="domain" description="DUF5060" evidence="3">
    <location>
        <begin position="36"/>
        <end position="107"/>
    </location>
</feature>
<evidence type="ECO:0000313" key="4">
    <source>
        <dbReference type="EMBL" id="TSJ43976.1"/>
    </source>
</evidence>
<dbReference type="GO" id="GO:0005975">
    <property type="term" value="P:carbohydrate metabolic process"/>
    <property type="evidence" value="ECO:0007669"/>
    <property type="project" value="InterPro"/>
</dbReference>
<feature type="chain" id="PRO_5022034462" evidence="1">
    <location>
        <begin position="21"/>
        <end position="551"/>
    </location>
</feature>
<evidence type="ECO:0000256" key="1">
    <source>
        <dbReference type="SAM" id="SignalP"/>
    </source>
</evidence>
<dbReference type="Gene3D" id="3.20.20.80">
    <property type="entry name" value="Glycosidases"/>
    <property type="match status" value="1"/>
</dbReference>
<dbReference type="GO" id="GO:0004553">
    <property type="term" value="F:hydrolase activity, hydrolyzing O-glycosyl compounds"/>
    <property type="evidence" value="ECO:0007669"/>
    <property type="project" value="InterPro"/>
</dbReference>
<dbReference type="EMBL" id="VLPK01000001">
    <property type="protein sequence ID" value="TSJ43976.1"/>
    <property type="molecule type" value="Genomic_DNA"/>
</dbReference>
<dbReference type="InterPro" id="IPR017853">
    <property type="entry name" value="GH"/>
</dbReference>
<evidence type="ECO:0000313" key="5">
    <source>
        <dbReference type="Proteomes" id="UP000318733"/>
    </source>
</evidence>
<sequence length="551" mass="63317">MKNKIYLATALLCAAISVHAQTINTVKQITAKPQLYTKTEFDIALTADWQNPYLQEDVALDMVLHTPSGKKLVLPCYYESGDSGKQSLWKARFAPQEKGKYTYTFEFSKAEHVASRSKEGSFIVGQSGKSGFLHLKNNWEFRFDNGKAFRGIGENIGWESRKSDDSKFFSELHQKPKYDYEYMLPALAKHGGNFFRTWICQFNLPLDWHRDFNSNRYEPSDAYYNPSAIKKIDRMFNLCDSLGLYVMLTLGTGNYNIHDGGFSPSAADFFVNPKSKQRYKNRLRYFVARWGYSTSVGAWEFFNEVDNVQFGNRNKPISADSIVNWHDEMSTYIKSIDPYNHLTTTSISHRDLKGLNSLPHMDFNQKHIYKNTTAIPQAIIDYEKNFNKPYVIGEYSYEWDWSKNFDDFAGEMDSDYKRGLWYGLFNPTPILPMSWWWEYFDNRKTDEYLKKIRQISDRMLAAANGSFEKIPVTPSAEGIITYGVKCGGKTFVYAYNPSSTEKKTSLAFDLKGKPVSAEIFDCESGETKRTTAPNDIVLLAKSDVILIVNGK</sequence>
<keyword evidence="5" id="KW-1185">Reference proteome</keyword>
<dbReference type="Gene3D" id="2.60.40.10">
    <property type="entry name" value="Immunoglobulins"/>
    <property type="match status" value="1"/>
</dbReference>
<comment type="caution">
    <text evidence="4">The sequence shown here is derived from an EMBL/GenBank/DDBJ whole genome shotgun (WGS) entry which is preliminary data.</text>
</comment>
<proteinExistence type="predicted"/>
<accession>A0A556MVL7</accession>
<organism evidence="4 5">
    <name type="scientific">Mucilaginibacter corticis</name>
    <dbReference type="NCBI Taxonomy" id="2597670"/>
    <lineage>
        <taxon>Bacteria</taxon>
        <taxon>Pseudomonadati</taxon>
        <taxon>Bacteroidota</taxon>
        <taxon>Sphingobacteriia</taxon>
        <taxon>Sphingobacteriales</taxon>
        <taxon>Sphingobacteriaceae</taxon>
        <taxon>Mucilaginibacter</taxon>
    </lineage>
</organism>
<dbReference type="OrthoDB" id="9802444at2"/>
<dbReference type="InterPro" id="IPR013783">
    <property type="entry name" value="Ig-like_fold"/>
</dbReference>
<dbReference type="InterPro" id="IPR032260">
    <property type="entry name" value="DUF5060"/>
</dbReference>
<feature type="domain" description="Glycoside hydrolase family 2 catalytic" evidence="2">
    <location>
        <begin position="233"/>
        <end position="398"/>
    </location>
</feature>
<dbReference type="Pfam" id="PF02836">
    <property type="entry name" value="Glyco_hydro_2_C"/>
    <property type="match status" value="1"/>
</dbReference>
<dbReference type="RefSeq" id="WP_144247539.1">
    <property type="nucleotide sequence ID" value="NZ_VLPK01000001.1"/>
</dbReference>
<dbReference type="Proteomes" id="UP000318733">
    <property type="component" value="Unassembled WGS sequence"/>
</dbReference>
<gene>
    <name evidence="4" type="ORF">FO440_07295</name>
</gene>
<keyword evidence="1" id="KW-0732">Signal</keyword>
<dbReference type="AlphaFoldDB" id="A0A556MVL7"/>
<evidence type="ECO:0000259" key="2">
    <source>
        <dbReference type="Pfam" id="PF02836"/>
    </source>
</evidence>
<evidence type="ECO:0000259" key="3">
    <source>
        <dbReference type="Pfam" id="PF16586"/>
    </source>
</evidence>
<feature type="signal peptide" evidence="1">
    <location>
        <begin position="1"/>
        <end position="20"/>
    </location>
</feature>
<protein>
    <submittedName>
        <fullName evidence="4">DUF5060 domain-containing protein</fullName>
    </submittedName>
</protein>
<dbReference type="Pfam" id="PF16586">
    <property type="entry name" value="DUF5060"/>
    <property type="match status" value="1"/>
</dbReference>